<dbReference type="Proteomes" id="UP000829720">
    <property type="component" value="Unassembled WGS sequence"/>
</dbReference>
<dbReference type="InterPro" id="IPR043504">
    <property type="entry name" value="Peptidase_S1_PA_chymotrypsin"/>
</dbReference>
<evidence type="ECO:0000256" key="1">
    <source>
        <dbReference type="ARBA" id="ARBA00022670"/>
    </source>
</evidence>
<dbReference type="EMBL" id="JAERUA010000025">
    <property type="protein sequence ID" value="KAI1882048.1"/>
    <property type="molecule type" value="Genomic_DNA"/>
</dbReference>
<proteinExistence type="predicted"/>
<dbReference type="PANTHER" id="PTHR24252:SF18">
    <property type="entry name" value="OVOCHYMASE 1"/>
    <property type="match status" value="1"/>
</dbReference>
<dbReference type="GO" id="GO:0006508">
    <property type="term" value="P:proteolysis"/>
    <property type="evidence" value="ECO:0007669"/>
    <property type="project" value="UniProtKB-KW"/>
</dbReference>
<dbReference type="PANTHER" id="PTHR24252">
    <property type="entry name" value="ACROSIN-RELATED"/>
    <property type="match status" value="1"/>
</dbReference>
<dbReference type="Pfam" id="PF00089">
    <property type="entry name" value="Trypsin"/>
    <property type="match status" value="2"/>
</dbReference>
<dbReference type="OrthoDB" id="546450at2759"/>
<accession>A0A8T3CH17</accession>
<keyword evidence="7" id="KW-1185">Reference proteome</keyword>
<dbReference type="FunFam" id="2.40.10.10:FF:000003">
    <property type="entry name" value="Transmembrane serine protease 3"/>
    <property type="match status" value="1"/>
</dbReference>
<dbReference type="AlphaFoldDB" id="A0A8T3CH17"/>
<keyword evidence="2" id="KW-0378">Hydrolase</keyword>
<dbReference type="InterPro" id="IPR009003">
    <property type="entry name" value="Peptidase_S1_PA"/>
</dbReference>
<gene>
    <name evidence="6" type="ORF">AGOR_G00246680</name>
</gene>
<dbReference type="PROSITE" id="PS00135">
    <property type="entry name" value="TRYPSIN_SER"/>
    <property type="match status" value="1"/>
</dbReference>
<keyword evidence="4" id="KW-1015">Disulfide bond</keyword>
<comment type="caution">
    <text evidence="6">The sequence shown here is derived from an EMBL/GenBank/DDBJ whole genome shotgun (WGS) entry which is preliminary data.</text>
</comment>
<evidence type="ECO:0000256" key="3">
    <source>
        <dbReference type="ARBA" id="ARBA00022825"/>
    </source>
</evidence>
<evidence type="ECO:0000313" key="7">
    <source>
        <dbReference type="Proteomes" id="UP000829720"/>
    </source>
</evidence>
<evidence type="ECO:0000259" key="5">
    <source>
        <dbReference type="PROSITE" id="PS50240"/>
    </source>
</evidence>
<dbReference type="InterPro" id="IPR033116">
    <property type="entry name" value="TRYPSIN_SER"/>
</dbReference>
<dbReference type="SMART" id="SM00020">
    <property type="entry name" value="Tryp_SPc"/>
    <property type="match status" value="2"/>
</dbReference>
<evidence type="ECO:0000256" key="4">
    <source>
        <dbReference type="ARBA" id="ARBA00023157"/>
    </source>
</evidence>
<organism evidence="6 7">
    <name type="scientific">Albula goreensis</name>
    <dbReference type="NCBI Taxonomy" id="1534307"/>
    <lineage>
        <taxon>Eukaryota</taxon>
        <taxon>Metazoa</taxon>
        <taxon>Chordata</taxon>
        <taxon>Craniata</taxon>
        <taxon>Vertebrata</taxon>
        <taxon>Euteleostomi</taxon>
        <taxon>Actinopterygii</taxon>
        <taxon>Neopterygii</taxon>
        <taxon>Teleostei</taxon>
        <taxon>Albuliformes</taxon>
        <taxon>Albulidae</taxon>
        <taxon>Albula</taxon>
    </lineage>
</organism>
<dbReference type="CDD" id="cd00190">
    <property type="entry name" value="Tryp_SPc"/>
    <property type="match status" value="2"/>
</dbReference>
<dbReference type="PROSITE" id="PS50240">
    <property type="entry name" value="TRYPSIN_DOM"/>
    <property type="match status" value="2"/>
</dbReference>
<feature type="domain" description="Peptidase S1" evidence="5">
    <location>
        <begin position="303"/>
        <end position="525"/>
    </location>
</feature>
<evidence type="ECO:0000313" key="6">
    <source>
        <dbReference type="EMBL" id="KAI1882048.1"/>
    </source>
</evidence>
<feature type="domain" description="Peptidase S1" evidence="5">
    <location>
        <begin position="37"/>
        <end position="275"/>
    </location>
</feature>
<dbReference type="GO" id="GO:0004252">
    <property type="term" value="F:serine-type endopeptidase activity"/>
    <property type="evidence" value="ECO:0007669"/>
    <property type="project" value="InterPro"/>
</dbReference>
<protein>
    <recommendedName>
        <fullName evidence="5">Peptidase S1 domain-containing protein</fullName>
    </recommendedName>
</protein>
<dbReference type="Gene3D" id="2.40.10.10">
    <property type="entry name" value="Trypsin-like serine proteases"/>
    <property type="match status" value="2"/>
</dbReference>
<keyword evidence="3" id="KW-0720">Serine protease</keyword>
<dbReference type="PRINTS" id="PR00722">
    <property type="entry name" value="CHYMOTRYPSIN"/>
</dbReference>
<dbReference type="InterPro" id="IPR001314">
    <property type="entry name" value="Peptidase_S1A"/>
</dbReference>
<keyword evidence="1" id="KW-0645">Protease</keyword>
<evidence type="ECO:0000256" key="2">
    <source>
        <dbReference type="ARBA" id="ARBA00022801"/>
    </source>
</evidence>
<reference evidence="6" key="1">
    <citation type="submission" date="2021-01" db="EMBL/GenBank/DDBJ databases">
        <authorList>
            <person name="Zahm M."/>
            <person name="Roques C."/>
            <person name="Cabau C."/>
            <person name="Klopp C."/>
            <person name="Donnadieu C."/>
            <person name="Jouanno E."/>
            <person name="Lampietro C."/>
            <person name="Louis A."/>
            <person name="Herpin A."/>
            <person name="Echchiki A."/>
            <person name="Berthelot C."/>
            <person name="Parey E."/>
            <person name="Roest-Crollius H."/>
            <person name="Braasch I."/>
            <person name="Postlethwait J."/>
            <person name="Bobe J."/>
            <person name="Montfort J."/>
            <person name="Bouchez O."/>
            <person name="Begum T."/>
            <person name="Mejri S."/>
            <person name="Adams A."/>
            <person name="Chen W.-J."/>
            <person name="Guiguen Y."/>
        </authorList>
    </citation>
    <scope>NUCLEOTIDE SEQUENCE</scope>
    <source>
        <tissue evidence="6">Blood</tissue>
    </source>
</reference>
<sequence>MELVEYMQIELLISTLVAAELAGKRTFLPDSGAKPRIIGGQEAPAHSWPWQVVLQLISMPACGGTILTPQWVISARHCFLRYSNAELWRVIAGKHDLEKKDEACQQVSKISKIFPHKGYNRKTKVNDVALLKLDKPLSFTECVRPITIVTESLETPRNCTMTFDNPAPNRTSFTSSSDGPHVDKLQEVNVTMLNHRTCNKVYNGRVTENMMCAGDLEGGIDACQGDSGSPLSCYCGDRYKLAGVVSWGVGCGRAKRPGIYTNLQRYIPWIKSIIKDICGEGEVRPCRLSPGFAEVWQAEGGPMVEGVSEACPHSWPWQVSLQAGRGHCCSGTLIHRQWVLAPSSCNCSAQLDTAVLGAHRLWLLTSHPFKVKKIYTSHTHREGSPPSDDLMLIQIEDTVPLGIRHFVQTNKRRREDGTVQQTQRAKQTITVSPNILHQARLQLVNESLCKRRWGDDFMNRIHYCADPAGSMACMGNSGGPLLCQKHGVYYLFGLMTWPGSQCNASSPAVFTRVSPFQSWIKNITGKG</sequence>
<dbReference type="InterPro" id="IPR001254">
    <property type="entry name" value="Trypsin_dom"/>
</dbReference>
<dbReference type="SUPFAM" id="SSF50494">
    <property type="entry name" value="Trypsin-like serine proteases"/>
    <property type="match status" value="2"/>
</dbReference>
<name>A0A8T3CH17_9TELE</name>